<gene>
    <name evidence="1" type="ORF">ACFODK_07800</name>
</gene>
<sequence length="71" mass="7902">MLKILLALTTAMPLAACVTTSEVTADERAYCERMERDMGVDHRHDHAEAKGRGMNPMNVTHARCRAMLGMN</sequence>
<evidence type="ECO:0008006" key="3">
    <source>
        <dbReference type="Google" id="ProtNLM"/>
    </source>
</evidence>
<name>A0ABV7EGQ4_9SPHN</name>
<organism evidence="1 2">
    <name type="scientific">Alteraurantiacibacter lauratis</name>
    <dbReference type="NCBI Taxonomy" id="2054627"/>
    <lineage>
        <taxon>Bacteria</taxon>
        <taxon>Pseudomonadati</taxon>
        <taxon>Pseudomonadota</taxon>
        <taxon>Alphaproteobacteria</taxon>
        <taxon>Sphingomonadales</taxon>
        <taxon>Erythrobacteraceae</taxon>
        <taxon>Alteraurantiacibacter</taxon>
    </lineage>
</organism>
<evidence type="ECO:0000313" key="2">
    <source>
        <dbReference type="Proteomes" id="UP001595378"/>
    </source>
</evidence>
<dbReference type="EMBL" id="JBHRSU010000026">
    <property type="protein sequence ID" value="MFC3100787.1"/>
    <property type="molecule type" value="Genomic_DNA"/>
</dbReference>
<protein>
    <recommendedName>
        <fullName evidence="3">Lipoprotein</fullName>
    </recommendedName>
</protein>
<dbReference type="Proteomes" id="UP001595378">
    <property type="component" value="Unassembled WGS sequence"/>
</dbReference>
<evidence type="ECO:0000313" key="1">
    <source>
        <dbReference type="EMBL" id="MFC3100787.1"/>
    </source>
</evidence>
<accession>A0ABV7EGQ4</accession>
<reference evidence="2" key="1">
    <citation type="journal article" date="2019" name="Int. J. Syst. Evol. Microbiol.">
        <title>The Global Catalogue of Microorganisms (GCM) 10K type strain sequencing project: providing services to taxonomists for standard genome sequencing and annotation.</title>
        <authorList>
            <consortium name="The Broad Institute Genomics Platform"/>
            <consortium name="The Broad Institute Genome Sequencing Center for Infectious Disease"/>
            <person name="Wu L."/>
            <person name="Ma J."/>
        </authorList>
    </citation>
    <scope>NUCLEOTIDE SEQUENCE [LARGE SCALE GENOMIC DNA]</scope>
    <source>
        <strain evidence="2">KCTC 52606</strain>
    </source>
</reference>
<dbReference type="RefSeq" id="WP_336920476.1">
    <property type="nucleotide sequence ID" value="NZ_JBANRN010000018.1"/>
</dbReference>
<keyword evidence="2" id="KW-1185">Reference proteome</keyword>
<comment type="caution">
    <text evidence="1">The sequence shown here is derived from an EMBL/GenBank/DDBJ whole genome shotgun (WGS) entry which is preliminary data.</text>
</comment>
<proteinExistence type="predicted"/>